<gene>
    <name evidence="1" type="ORF">L3X38_004544</name>
</gene>
<dbReference type="AlphaFoldDB" id="A0AAD4ZP35"/>
<reference evidence="1 2" key="1">
    <citation type="journal article" date="2022" name="G3 (Bethesda)">
        <title>Whole-genome sequence and methylome profiling of the almond [Prunus dulcis (Mill.) D.A. Webb] cultivar 'Nonpareil'.</title>
        <authorList>
            <person name="D'Amico-Willman K.M."/>
            <person name="Ouma W.Z."/>
            <person name="Meulia T."/>
            <person name="Sideli G.M."/>
            <person name="Gradziel T.M."/>
            <person name="Fresnedo-Ramirez J."/>
        </authorList>
    </citation>
    <scope>NUCLEOTIDE SEQUENCE [LARGE SCALE GENOMIC DNA]</scope>
    <source>
        <strain evidence="1">Clone GOH B32 T37-40</strain>
    </source>
</reference>
<comment type="caution">
    <text evidence="1">The sequence shown here is derived from an EMBL/GenBank/DDBJ whole genome shotgun (WGS) entry which is preliminary data.</text>
</comment>
<accession>A0AAD4ZP35</accession>
<proteinExistence type="predicted"/>
<name>A0AAD4ZP35_PRUDU</name>
<organism evidence="1 2">
    <name type="scientific">Prunus dulcis</name>
    <name type="common">Almond</name>
    <name type="synonym">Amygdalus dulcis</name>
    <dbReference type="NCBI Taxonomy" id="3755"/>
    <lineage>
        <taxon>Eukaryota</taxon>
        <taxon>Viridiplantae</taxon>
        <taxon>Streptophyta</taxon>
        <taxon>Embryophyta</taxon>
        <taxon>Tracheophyta</taxon>
        <taxon>Spermatophyta</taxon>
        <taxon>Magnoliopsida</taxon>
        <taxon>eudicotyledons</taxon>
        <taxon>Gunneridae</taxon>
        <taxon>Pentapetalae</taxon>
        <taxon>rosids</taxon>
        <taxon>fabids</taxon>
        <taxon>Rosales</taxon>
        <taxon>Rosaceae</taxon>
        <taxon>Amygdaloideae</taxon>
        <taxon>Amygdaleae</taxon>
        <taxon>Prunus</taxon>
    </lineage>
</organism>
<evidence type="ECO:0000313" key="2">
    <source>
        <dbReference type="Proteomes" id="UP001054821"/>
    </source>
</evidence>
<evidence type="ECO:0000313" key="1">
    <source>
        <dbReference type="EMBL" id="KAI5351653.1"/>
    </source>
</evidence>
<dbReference type="EMBL" id="JAJFAZ020000001">
    <property type="protein sequence ID" value="KAI5351653.1"/>
    <property type="molecule type" value="Genomic_DNA"/>
</dbReference>
<protein>
    <submittedName>
        <fullName evidence="1">Uncharacterized protein</fullName>
    </submittedName>
</protein>
<sequence length="89" mass="9748">MENSFEAQTVEQLERFKIHTWLDEKGGQRWEIDGGEDWTTPAAYSPFFDEITAAGGGSWLGLEEDDAPVISVPAPSIAVAGGWSFEEGK</sequence>
<dbReference type="Proteomes" id="UP001054821">
    <property type="component" value="Chromosome 1"/>
</dbReference>
<keyword evidence="2" id="KW-1185">Reference proteome</keyword>